<name>A0A8S3Q1K3_MYTED</name>
<dbReference type="Gene3D" id="1.20.1070.10">
    <property type="entry name" value="Rhodopsin 7-helix transmembrane proteins"/>
    <property type="match status" value="1"/>
</dbReference>
<evidence type="ECO:0000256" key="4">
    <source>
        <dbReference type="ARBA" id="ARBA00022989"/>
    </source>
</evidence>
<evidence type="ECO:0000313" key="9">
    <source>
        <dbReference type="EMBL" id="CAG2189816.1"/>
    </source>
</evidence>
<dbReference type="AlphaFoldDB" id="A0A8S3Q1K3"/>
<feature type="transmembrane region" description="Helical" evidence="7">
    <location>
        <begin position="138"/>
        <end position="160"/>
    </location>
</feature>
<evidence type="ECO:0000259" key="8">
    <source>
        <dbReference type="PROSITE" id="PS50262"/>
    </source>
</evidence>
<keyword evidence="10" id="KW-1185">Reference proteome</keyword>
<feature type="transmembrane region" description="Helical" evidence="7">
    <location>
        <begin position="88"/>
        <end position="106"/>
    </location>
</feature>
<evidence type="ECO:0000256" key="3">
    <source>
        <dbReference type="ARBA" id="ARBA00022692"/>
    </source>
</evidence>
<dbReference type="CDD" id="cd00637">
    <property type="entry name" value="7tm_classA_rhodopsin-like"/>
    <property type="match status" value="1"/>
</dbReference>
<protein>
    <submittedName>
        <fullName evidence="9">NPFFR2</fullName>
    </submittedName>
</protein>
<evidence type="ECO:0000256" key="7">
    <source>
        <dbReference type="SAM" id="Phobius"/>
    </source>
</evidence>
<keyword evidence="3 7" id="KW-0812">Transmembrane</keyword>
<feature type="transmembrane region" description="Helical" evidence="7">
    <location>
        <begin position="46"/>
        <end position="67"/>
    </location>
</feature>
<dbReference type="GO" id="GO:0042277">
    <property type="term" value="F:peptide binding"/>
    <property type="evidence" value="ECO:0007669"/>
    <property type="project" value="TreeGrafter"/>
</dbReference>
<dbReference type="Proteomes" id="UP000683360">
    <property type="component" value="Unassembled WGS sequence"/>
</dbReference>
<evidence type="ECO:0000256" key="5">
    <source>
        <dbReference type="ARBA" id="ARBA00023136"/>
    </source>
</evidence>
<dbReference type="InterPro" id="IPR017452">
    <property type="entry name" value="GPCR_Rhodpsn_7TM"/>
</dbReference>
<reference evidence="9" key="1">
    <citation type="submission" date="2021-03" db="EMBL/GenBank/DDBJ databases">
        <authorList>
            <person name="Bekaert M."/>
        </authorList>
    </citation>
    <scope>NUCLEOTIDE SEQUENCE</scope>
</reference>
<dbReference type="GO" id="GO:0032870">
    <property type="term" value="P:cellular response to hormone stimulus"/>
    <property type="evidence" value="ECO:0007669"/>
    <property type="project" value="TreeGrafter"/>
</dbReference>
<keyword evidence="5 7" id="KW-0472">Membrane</keyword>
<feature type="domain" description="G-protein coupled receptors family 1 profile" evidence="8">
    <location>
        <begin position="1"/>
        <end position="254"/>
    </location>
</feature>
<dbReference type="SUPFAM" id="SSF81321">
    <property type="entry name" value="Family A G protein-coupled receptor-like"/>
    <property type="match status" value="1"/>
</dbReference>
<dbReference type="OrthoDB" id="5950040at2759"/>
<evidence type="ECO:0000256" key="2">
    <source>
        <dbReference type="ARBA" id="ARBA00022475"/>
    </source>
</evidence>
<dbReference type="GO" id="GO:0004930">
    <property type="term" value="F:G protein-coupled receptor activity"/>
    <property type="evidence" value="ECO:0007669"/>
    <property type="project" value="InterPro"/>
</dbReference>
<evidence type="ECO:0000256" key="6">
    <source>
        <dbReference type="ARBA" id="ARBA00023170"/>
    </source>
</evidence>
<dbReference type="PROSITE" id="PS50262">
    <property type="entry name" value="G_PROTEIN_RECEP_F1_2"/>
    <property type="match status" value="1"/>
</dbReference>
<comment type="caution">
    <text evidence="9">The sequence shown here is derived from an EMBL/GenBank/DDBJ whole genome shotgun (WGS) entry which is preliminary data.</text>
</comment>
<gene>
    <name evidence="9" type="ORF">MEDL_5208</name>
</gene>
<feature type="transmembrane region" description="Helical" evidence="7">
    <location>
        <begin position="236"/>
        <end position="257"/>
    </location>
</feature>
<keyword evidence="4 7" id="KW-1133">Transmembrane helix</keyword>
<evidence type="ECO:0000313" key="10">
    <source>
        <dbReference type="Proteomes" id="UP000683360"/>
    </source>
</evidence>
<feature type="transmembrane region" description="Helical" evidence="7">
    <location>
        <begin position="198"/>
        <end position="220"/>
    </location>
</feature>
<dbReference type="PANTHER" id="PTHR24241">
    <property type="entry name" value="NEUROPEPTIDE RECEPTOR-RELATED G-PROTEIN COUPLED RECEPTOR"/>
    <property type="match status" value="1"/>
</dbReference>
<dbReference type="Pfam" id="PF00001">
    <property type="entry name" value="7tm_1"/>
    <property type="match status" value="1"/>
</dbReference>
<dbReference type="PANTHER" id="PTHR24241:SF76">
    <property type="entry name" value="NEUROPEPTIDE SIFAMIDE RECEPTOR"/>
    <property type="match status" value="1"/>
</dbReference>
<dbReference type="GO" id="GO:0005886">
    <property type="term" value="C:plasma membrane"/>
    <property type="evidence" value="ECO:0007669"/>
    <property type="project" value="UniProtKB-SubCell"/>
</dbReference>
<sequence length="313" mass="34908">MRNVTNILICNLSVSDIILAGIILPQNLHDISHEDDFHEGPFLCKVAFAFPILCITSASYTLATMAFERRNCIVDSLKTQITNRHCKFIIPSVWVIAFLAATPTIIEFQVVDQQTIEDNKTETHQACNSDMVPRAFVIGNGIMLLFVTYIVPLVIILYNYSRIIYFVVQQTGSSADQSTTAAVANSTILKKKMKIIKMLIIVAVLFAVSWLPYFITLIIAKSRGSDGSESASSVTFLFKIALAAFSTAYNVVLYVTFNPMFRQAFLRIFMCNRKKQNKIAAVSDLDTHNRPIERSRGVLATADTLVDNTSCQP</sequence>
<comment type="subcellular location">
    <subcellularLocation>
        <location evidence="1">Cell membrane</location>
        <topology evidence="1">Multi-pass membrane protein</topology>
    </subcellularLocation>
</comment>
<dbReference type="InterPro" id="IPR000276">
    <property type="entry name" value="GPCR_Rhodpsn"/>
</dbReference>
<evidence type="ECO:0000256" key="1">
    <source>
        <dbReference type="ARBA" id="ARBA00004651"/>
    </source>
</evidence>
<organism evidence="9 10">
    <name type="scientific">Mytilus edulis</name>
    <name type="common">Blue mussel</name>
    <dbReference type="NCBI Taxonomy" id="6550"/>
    <lineage>
        <taxon>Eukaryota</taxon>
        <taxon>Metazoa</taxon>
        <taxon>Spiralia</taxon>
        <taxon>Lophotrochozoa</taxon>
        <taxon>Mollusca</taxon>
        <taxon>Bivalvia</taxon>
        <taxon>Autobranchia</taxon>
        <taxon>Pteriomorphia</taxon>
        <taxon>Mytilida</taxon>
        <taxon>Mytiloidea</taxon>
        <taxon>Mytilidae</taxon>
        <taxon>Mytilinae</taxon>
        <taxon>Mytilus</taxon>
    </lineage>
</organism>
<dbReference type="EMBL" id="CAJPWZ010000305">
    <property type="protein sequence ID" value="CAG2189816.1"/>
    <property type="molecule type" value="Genomic_DNA"/>
</dbReference>
<feature type="transmembrane region" description="Helical" evidence="7">
    <location>
        <begin position="7"/>
        <end position="26"/>
    </location>
</feature>
<keyword evidence="6" id="KW-0675">Receptor</keyword>
<dbReference type="PRINTS" id="PR00237">
    <property type="entry name" value="GPCRRHODOPSN"/>
</dbReference>
<accession>A0A8S3Q1K3</accession>
<proteinExistence type="predicted"/>
<keyword evidence="2" id="KW-1003">Cell membrane</keyword>